<proteinExistence type="predicted"/>
<dbReference type="EMBL" id="MW393850">
    <property type="protein sequence ID" value="QQM18251.1"/>
    <property type="molecule type" value="Genomic_DNA"/>
</dbReference>
<organism evidence="1 2">
    <name type="scientific">Stenotrophomonas phage Salva</name>
    <dbReference type="NCBI Taxonomy" id="2801524"/>
    <lineage>
        <taxon>Viruses</taxon>
        <taxon>Duplodnaviria</taxon>
        <taxon>Heunggongvirae</taxon>
        <taxon>Uroviricota</taxon>
        <taxon>Caudoviricetes</taxon>
        <taxon>Beaumontvirinae</taxon>
        <taxon>Salvavirus</taxon>
        <taxon>Salvavirus salva</taxon>
    </lineage>
</organism>
<dbReference type="Proteomes" id="UP000595272">
    <property type="component" value="Segment"/>
</dbReference>
<keyword evidence="2" id="KW-1185">Reference proteome</keyword>
<sequence>MDPIKNHIVLASLGQDNFKERFIAAAERLVKPEQVVIWVDELHDMGFDLDNLDPSAVIVIDSMIELLEWKHESNQPIPTGQREVIINGRQLGKCLVDDMMRDSIGRLAEMVEATHFPEKPYLAMNDWRNNRGGRKNR</sequence>
<evidence type="ECO:0000313" key="1">
    <source>
        <dbReference type="EMBL" id="QQM18251.1"/>
    </source>
</evidence>
<accession>A0A8B6Q896</accession>
<protein>
    <submittedName>
        <fullName evidence="1">Uncharacterized protein</fullName>
    </submittedName>
</protein>
<reference evidence="1 2" key="1">
    <citation type="submission" date="2020-12" db="EMBL/GenBank/DDBJ databases">
        <title>Complete genome sequence of Stenotrophomonas maltophilia phage Salva.</title>
        <authorList>
            <person name="Jefferson B."/>
            <person name="Yao G."/>
            <person name="Clark J."/>
            <person name="Le T."/>
            <person name="Young R."/>
            <person name="Gonzalez C."/>
            <person name="Liu M."/>
        </authorList>
    </citation>
    <scope>NUCLEOTIDE SEQUENCE [LARGE SCALE GENOMIC DNA]</scope>
</reference>
<evidence type="ECO:0000313" key="2">
    <source>
        <dbReference type="Proteomes" id="UP000595272"/>
    </source>
</evidence>
<gene>
    <name evidence="1" type="ORF">CPT_Salva_088</name>
</gene>
<name>A0A8B6Q896_9CAUD</name>